<feature type="transmembrane region" description="Helical" evidence="6">
    <location>
        <begin position="361"/>
        <end position="379"/>
    </location>
</feature>
<dbReference type="GO" id="GO:0000398">
    <property type="term" value="P:mRNA splicing, via spliceosome"/>
    <property type="evidence" value="ECO:0007669"/>
    <property type="project" value="InterPro"/>
</dbReference>
<dbReference type="AlphaFoldDB" id="A0A2A6CAJ1"/>
<dbReference type="PANTHER" id="PTHR43184:SF2">
    <property type="entry name" value="MAJOR FACILITATOR SUPERFAMILY (MFS) PROFILE DOMAIN-CONTAINING PROTEIN"/>
    <property type="match status" value="1"/>
</dbReference>
<reference evidence="7" key="2">
    <citation type="submission" date="2022-06" db="UniProtKB">
        <authorList>
            <consortium name="EnsemblMetazoa"/>
        </authorList>
    </citation>
    <scope>IDENTIFICATION</scope>
    <source>
        <strain evidence="7">PS312</strain>
    </source>
</reference>
<feature type="transmembrane region" description="Helical" evidence="6">
    <location>
        <begin position="303"/>
        <end position="326"/>
    </location>
</feature>
<keyword evidence="2 6" id="KW-0812">Transmembrane</keyword>
<gene>
    <name evidence="7" type="primary">WBGene00118322</name>
</gene>
<feature type="transmembrane region" description="Helical" evidence="6">
    <location>
        <begin position="553"/>
        <end position="571"/>
    </location>
</feature>
<proteinExistence type="predicted"/>
<name>A0A2A6CAJ1_PRIPA</name>
<dbReference type="Pfam" id="PF07690">
    <property type="entry name" value="MFS_1"/>
    <property type="match status" value="1"/>
</dbReference>
<evidence type="ECO:0000256" key="5">
    <source>
        <dbReference type="SAM" id="MobiDB-lite"/>
    </source>
</evidence>
<feature type="transmembrane region" description="Helical" evidence="6">
    <location>
        <begin position="333"/>
        <end position="355"/>
    </location>
</feature>
<feature type="compositionally biased region" description="Basic and acidic residues" evidence="5">
    <location>
        <begin position="52"/>
        <end position="77"/>
    </location>
</feature>
<feature type="region of interest" description="Disordered" evidence="5">
    <location>
        <begin position="452"/>
        <end position="474"/>
    </location>
</feature>
<keyword evidence="4 6" id="KW-0472">Membrane</keyword>
<dbReference type="GO" id="GO:0005789">
    <property type="term" value="C:endoplasmic reticulum membrane"/>
    <property type="evidence" value="ECO:0000318"/>
    <property type="project" value="GO_Central"/>
</dbReference>
<feature type="transmembrane region" description="Helical" evidence="6">
    <location>
        <begin position="488"/>
        <end position="509"/>
    </location>
</feature>
<evidence type="ECO:0000313" key="7">
    <source>
        <dbReference type="EnsemblMetazoa" id="PPA28768.1"/>
    </source>
</evidence>
<feature type="region of interest" description="Disordered" evidence="5">
    <location>
        <begin position="1"/>
        <end position="116"/>
    </location>
</feature>
<dbReference type="PANTHER" id="PTHR43184">
    <property type="entry name" value="MAJOR FACILITATOR SUPERFAMILY TRANSPORTER 16, ISOFORM B"/>
    <property type="match status" value="1"/>
</dbReference>
<dbReference type="Proteomes" id="UP000005239">
    <property type="component" value="Unassembled WGS sequence"/>
</dbReference>
<evidence type="ECO:0000256" key="1">
    <source>
        <dbReference type="ARBA" id="ARBA00004141"/>
    </source>
</evidence>
<feature type="transmembrane region" description="Helical" evidence="6">
    <location>
        <begin position="618"/>
        <end position="641"/>
    </location>
</feature>
<evidence type="ECO:0000256" key="2">
    <source>
        <dbReference type="ARBA" id="ARBA00022692"/>
    </source>
</evidence>
<organism evidence="7 8">
    <name type="scientific">Pristionchus pacificus</name>
    <name type="common">Parasitic nematode worm</name>
    <dbReference type="NCBI Taxonomy" id="54126"/>
    <lineage>
        <taxon>Eukaryota</taxon>
        <taxon>Metazoa</taxon>
        <taxon>Ecdysozoa</taxon>
        <taxon>Nematoda</taxon>
        <taxon>Chromadorea</taxon>
        <taxon>Rhabditida</taxon>
        <taxon>Rhabditina</taxon>
        <taxon>Diplogasteromorpha</taxon>
        <taxon>Diplogasteroidea</taxon>
        <taxon>Neodiplogasteridae</taxon>
        <taxon>Pristionchus</taxon>
    </lineage>
</organism>
<dbReference type="SUPFAM" id="SSF103473">
    <property type="entry name" value="MFS general substrate transporter"/>
    <property type="match status" value="1"/>
</dbReference>
<protein>
    <submittedName>
        <fullName evidence="7">Membrane transporter</fullName>
    </submittedName>
</protein>
<dbReference type="Pfam" id="PF04889">
    <property type="entry name" value="Cwf_Cwc_15"/>
    <property type="match status" value="1"/>
</dbReference>
<dbReference type="GO" id="GO:0022857">
    <property type="term" value="F:transmembrane transporter activity"/>
    <property type="evidence" value="ECO:0007669"/>
    <property type="project" value="InterPro"/>
</dbReference>
<comment type="subcellular location">
    <subcellularLocation>
        <location evidence="1">Membrane</location>
        <topology evidence="1">Multi-pass membrane protein</topology>
    </subcellularLocation>
</comment>
<evidence type="ECO:0000313" key="8">
    <source>
        <dbReference type="Proteomes" id="UP000005239"/>
    </source>
</evidence>
<evidence type="ECO:0000256" key="4">
    <source>
        <dbReference type="ARBA" id="ARBA00023136"/>
    </source>
</evidence>
<sequence length="701" mass="77658">MTTAHRPTFNPARGGSGRAEGDLSKLSQQYSSKDMPSHKSMKYRQTGQGTTEELRRRDLRRELEDKERTTRDKKAKEGGSSSSKRPRMEEIEASAIDADEPYEENSGSDSDSDEDDTAALMEELAKIKKERANEKMKRDEQEEKEKEQIRRDQVLVGNPLLNLTTTETEGTFKVKRRWDDDVVFKNCAKGQDEKKEANFINDAIRSEFHRKFMDRYIKCLPFSIPSLVSSLSFSVSFPVHPPSVQCHDGGSIRRYSYSPSLSYALYHSARKAMSGVKSTMTADWMRNDTHEPFFSNEADAKSFLGTLDALFMAAYAAALFFWGWLGDRLNPKYVIAAGMVGSAITLACFGAVPVWFHYYSIPYYIITYILFGLVQACGWPSEVAIMANWFGAGNRGFIMGMWAACQPVGNIFGNLLTGIVLPYGYEDTFLLNSILIAVGAVVVLTAINEKPSHSHENEDEEERGETHSSEEDEGEPISMWKALLLPGVLMYCLCNACLKLVNYAFFFWLPMYLTEAYHWDEAASDTLSVWYDIGGIIGSVAGGYISDRMGCRSPLILAMVGCSLGTLFIYSNVGPHMVMNALVMTAVGVTVSGPYNLVVGSVSIDLGSQPCLAGNKKAMCTVSGLIDGSGSVGSALGQFLIPVVQLAFGWQAVFYLFIILNGLACICILERAILDIKGMRRRFRPEAAPLLVGGDEDSHED</sequence>
<dbReference type="PROSITE" id="PS50850">
    <property type="entry name" value="MFS"/>
    <property type="match status" value="1"/>
</dbReference>
<dbReference type="InterPro" id="IPR011701">
    <property type="entry name" value="MFS"/>
</dbReference>
<dbReference type="InterPro" id="IPR006973">
    <property type="entry name" value="Cwf_Cwc_15"/>
</dbReference>
<dbReference type="GO" id="GO:0005681">
    <property type="term" value="C:spliceosomal complex"/>
    <property type="evidence" value="ECO:0007669"/>
    <property type="project" value="InterPro"/>
</dbReference>
<accession>A0A8R1YJ25</accession>
<dbReference type="EnsemblMetazoa" id="PPA28768.1">
    <property type="protein sequence ID" value="PPA28768.1"/>
    <property type="gene ID" value="WBGene00118322"/>
</dbReference>
<feature type="transmembrane region" description="Helical" evidence="6">
    <location>
        <begin position="577"/>
        <end position="598"/>
    </location>
</feature>
<keyword evidence="3 6" id="KW-1133">Transmembrane helix</keyword>
<reference evidence="8" key="1">
    <citation type="journal article" date="2008" name="Nat. Genet.">
        <title>The Pristionchus pacificus genome provides a unique perspective on nematode lifestyle and parasitism.</title>
        <authorList>
            <person name="Dieterich C."/>
            <person name="Clifton S.W."/>
            <person name="Schuster L.N."/>
            <person name="Chinwalla A."/>
            <person name="Delehaunty K."/>
            <person name="Dinkelacker I."/>
            <person name="Fulton L."/>
            <person name="Fulton R."/>
            <person name="Godfrey J."/>
            <person name="Minx P."/>
            <person name="Mitreva M."/>
            <person name="Roeseler W."/>
            <person name="Tian H."/>
            <person name="Witte H."/>
            <person name="Yang S.P."/>
            <person name="Wilson R.K."/>
            <person name="Sommer R.J."/>
        </authorList>
    </citation>
    <scope>NUCLEOTIDE SEQUENCE [LARGE SCALE GENOMIC DNA]</scope>
    <source>
        <strain evidence="8">PS312</strain>
    </source>
</reference>
<accession>A0A2A6CAJ1</accession>
<feature type="transmembrane region" description="Helical" evidence="6">
    <location>
        <begin position="429"/>
        <end position="447"/>
    </location>
</feature>
<keyword evidence="8" id="KW-1185">Reference proteome</keyword>
<feature type="region of interest" description="Disordered" evidence="5">
    <location>
        <begin position="129"/>
        <end position="149"/>
    </location>
</feature>
<evidence type="ECO:0000256" key="6">
    <source>
        <dbReference type="SAM" id="Phobius"/>
    </source>
</evidence>
<feature type="transmembrane region" description="Helical" evidence="6">
    <location>
        <begin position="400"/>
        <end position="423"/>
    </location>
</feature>
<feature type="compositionally biased region" description="Polar residues" evidence="5">
    <location>
        <begin position="25"/>
        <end position="34"/>
    </location>
</feature>
<dbReference type="Gene3D" id="1.20.1250.20">
    <property type="entry name" value="MFS general substrate transporter like domains"/>
    <property type="match status" value="2"/>
</dbReference>
<evidence type="ECO:0000256" key="3">
    <source>
        <dbReference type="ARBA" id="ARBA00022989"/>
    </source>
</evidence>
<dbReference type="InterPro" id="IPR036259">
    <property type="entry name" value="MFS_trans_sf"/>
</dbReference>
<feature type="transmembrane region" description="Helical" evidence="6">
    <location>
        <begin position="653"/>
        <end position="674"/>
    </location>
</feature>
<dbReference type="InterPro" id="IPR020846">
    <property type="entry name" value="MFS_dom"/>
</dbReference>